<dbReference type="InterPro" id="IPR051933">
    <property type="entry name" value="Resuscitation_pf_RpfB"/>
</dbReference>
<evidence type="ECO:0000256" key="2">
    <source>
        <dbReference type="SAM" id="MobiDB-lite"/>
    </source>
</evidence>
<dbReference type="InterPro" id="IPR036908">
    <property type="entry name" value="RlpA-like_sf"/>
</dbReference>
<dbReference type="RefSeq" id="WP_014901071.1">
    <property type="nucleotide sequence ID" value="NC_018515.1"/>
</dbReference>
<dbReference type="GO" id="GO:0009254">
    <property type="term" value="P:peptidoglycan turnover"/>
    <property type="evidence" value="ECO:0007669"/>
    <property type="project" value="InterPro"/>
</dbReference>
<dbReference type="OrthoDB" id="9798935at2"/>
<evidence type="ECO:0000259" key="3">
    <source>
        <dbReference type="PROSITE" id="PS51109"/>
    </source>
</evidence>
<sequence length="319" mass="35260">MYSLPITTYSDYWRKTKALSVYFGSLAVLAAGTRYSSLYEADSGKTLKPSVQLVDSISLKSVRTNDFTEGTQTVKKGSESLVKQGLNKPRQISRGFQGLSPQEPSEIDQSASRSLNLQSGDIESRTSKIAIVDMELPFKTEFVESEKIPPGTSQIQVKGENGTRRQVIKTFEIDGQPVDQQIQSFYELKKPKNEVVLRNTQPIPKKKVIIDNSKLEAGKLELDLSKLSIAKTLNVEATAYTFTGNNTATGIKPREGLIAVDPRVIAMGSQVYVEGYGYAIAADTGGNIRGNKIDVFFSTLRQCIDWGRKPVRIHILNTK</sequence>
<reference evidence="4 5" key="1">
    <citation type="journal article" date="2012" name="J. Bacteriol.">
        <title>Complete genome sequences of Desulfosporosinus orientis DSM765T, Desulfosporosinus youngiae DSM17734T, Desulfosporosinus meridiei DSM13257T, and Desulfosporosinus acidiphilus DSM22704T.</title>
        <authorList>
            <person name="Pester M."/>
            <person name="Brambilla E."/>
            <person name="Alazard D."/>
            <person name="Rattei T."/>
            <person name="Weinmaier T."/>
            <person name="Han J."/>
            <person name="Lucas S."/>
            <person name="Lapidus A."/>
            <person name="Cheng J.F."/>
            <person name="Goodwin L."/>
            <person name="Pitluck S."/>
            <person name="Peters L."/>
            <person name="Ovchinnikova G."/>
            <person name="Teshima H."/>
            <person name="Detter J.C."/>
            <person name="Han C.S."/>
            <person name="Tapia R."/>
            <person name="Land M.L."/>
            <person name="Hauser L."/>
            <person name="Kyrpides N.C."/>
            <person name="Ivanova N.N."/>
            <person name="Pagani I."/>
            <person name="Huntmann M."/>
            <person name="Wei C.L."/>
            <person name="Davenport K.W."/>
            <person name="Daligault H."/>
            <person name="Chain P.S."/>
            <person name="Chen A."/>
            <person name="Mavromatis K."/>
            <person name="Markowitz V."/>
            <person name="Szeto E."/>
            <person name="Mikhailova N."/>
            <person name="Pati A."/>
            <person name="Wagner M."/>
            <person name="Woyke T."/>
            <person name="Ollivier B."/>
            <person name="Klenk H.P."/>
            <person name="Spring S."/>
            <person name="Loy A."/>
        </authorList>
    </citation>
    <scope>NUCLEOTIDE SEQUENCE [LARGE SCALE GENOMIC DNA]</scope>
    <source>
        <strain evidence="5">ATCC BAA-275 / DSM 13257 / NCIMB 13706 / S10</strain>
    </source>
</reference>
<evidence type="ECO:0000256" key="1">
    <source>
        <dbReference type="ARBA" id="ARBA00022729"/>
    </source>
</evidence>
<protein>
    <recommendedName>
        <fullName evidence="3">G5 domain-containing protein</fullName>
    </recommendedName>
</protein>
<dbReference type="PANTHER" id="PTHR39160">
    <property type="entry name" value="CELL WALL-BINDING PROTEIN YOCH"/>
    <property type="match status" value="1"/>
</dbReference>
<dbReference type="GO" id="GO:0019867">
    <property type="term" value="C:outer membrane"/>
    <property type="evidence" value="ECO:0007669"/>
    <property type="project" value="InterPro"/>
</dbReference>
<evidence type="ECO:0000313" key="5">
    <source>
        <dbReference type="Proteomes" id="UP000005262"/>
    </source>
</evidence>
<dbReference type="KEGG" id="dmi:Desmer_0038"/>
<dbReference type="EMBL" id="CP003629">
    <property type="protein sequence ID" value="AFQ42142.1"/>
    <property type="molecule type" value="Genomic_DNA"/>
</dbReference>
<dbReference type="Gene3D" id="2.40.40.10">
    <property type="entry name" value="RlpA-like domain"/>
    <property type="match status" value="1"/>
</dbReference>
<dbReference type="GO" id="GO:0004553">
    <property type="term" value="F:hydrolase activity, hydrolyzing O-glycosyl compounds"/>
    <property type="evidence" value="ECO:0007669"/>
    <property type="project" value="InterPro"/>
</dbReference>
<dbReference type="SMART" id="SM01208">
    <property type="entry name" value="G5"/>
    <property type="match status" value="1"/>
</dbReference>
<keyword evidence="5" id="KW-1185">Reference proteome</keyword>
<dbReference type="SUPFAM" id="SSF50685">
    <property type="entry name" value="Barwin-like endoglucanases"/>
    <property type="match status" value="1"/>
</dbReference>
<name>J7IK53_DESMD</name>
<evidence type="ECO:0000313" key="4">
    <source>
        <dbReference type="EMBL" id="AFQ42142.1"/>
    </source>
</evidence>
<dbReference type="AlphaFoldDB" id="J7IK53"/>
<proteinExistence type="predicted"/>
<reference evidence="5" key="2">
    <citation type="submission" date="2012-08" db="EMBL/GenBank/DDBJ databases">
        <title>Finished genome of Desulfosporosinus meridiei DSM 13257.</title>
        <authorList>
            <person name="Huntemann M."/>
            <person name="Wei C.-L."/>
            <person name="Han J."/>
            <person name="Detter J.C."/>
            <person name="Han C."/>
            <person name="Davenport K."/>
            <person name="Daligault H."/>
            <person name="Erkkila T."/>
            <person name="Gu W."/>
            <person name="Munk A.C.C."/>
            <person name="Teshima H."/>
            <person name="Xu Y."/>
            <person name="Chain P."/>
            <person name="Tapia R."/>
            <person name="Chen A."/>
            <person name="Krypides N."/>
            <person name="Mavromatis K."/>
            <person name="Markowitz V."/>
            <person name="Szeto E."/>
            <person name="Ivanova N."/>
            <person name="Mikhailova N."/>
            <person name="Ovchinnikova G."/>
            <person name="Pagani I."/>
            <person name="Pati A."/>
            <person name="Goodwin L."/>
            <person name="Peters L."/>
            <person name="Pitluck S."/>
            <person name="Woyke T."/>
            <person name="Pester M."/>
            <person name="Spring S."/>
            <person name="Ollivier B."/>
            <person name="Rattei T."/>
            <person name="Klenk H.-P."/>
            <person name="Wagner M."/>
            <person name="Loy A."/>
        </authorList>
    </citation>
    <scope>NUCLEOTIDE SEQUENCE [LARGE SCALE GENOMIC DNA]</scope>
    <source>
        <strain evidence="5">ATCC BAA-275 / DSM 13257 / NCIMB 13706 / S10</strain>
    </source>
</reference>
<dbReference type="InterPro" id="IPR011098">
    <property type="entry name" value="G5_dom"/>
</dbReference>
<feature type="domain" description="G5" evidence="3">
    <location>
        <begin position="122"/>
        <end position="202"/>
    </location>
</feature>
<dbReference type="eggNOG" id="COG3584">
    <property type="taxonomic scope" value="Bacteria"/>
</dbReference>
<dbReference type="eggNOG" id="COG3583">
    <property type="taxonomic scope" value="Bacteria"/>
</dbReference>
<accession>J7IK53</accession>
<dbReference type="InterPro" id="IPR010611">
    <property type="entry name" value="3D_dom"/>
</dbReference>
<dbReference type="Proteomes" id="UP000005262">
    <property type="component" value="Chromosome"/>
</dbReference>
<keyword evidence="1" id="KW-0732">Signal</keyword>
<feature type="compositionally biased region" description="Polar residues" evidence="2">
    <location>
        <begin position="99"/>
        <end position="119"/>
    </location>
</feature>
<organism evidence="4 5">
    <name type="scientific">Desulfosporosinus meridiei (strain ATCC BAA-275 / DSM 13257 / KCTC 12902 / NCIMB 13706 / S10)</name>
    <dbReference type="NCBI Taxonomy" id="768704"/>
    <lineage>
        <taxon>Bacteria</taxon>
        <taxon>Bacillati</taxon>
        <taxon>Bacillota</taxon>
        <taxon>Clostridia</taxon>
        <taxon>Eubacteriales</taxon>
        <taxon>Desulfitobacteriaceae</taxon>
        <taxon>Desulfosporosinus</taxon>
    </lineage>
</organism>
<dbReference type="CDD" id="cd22786">
    <property type="entry name" value="DPBB_YuiC-like"/>
    <property type="match status" value="1"/>
</dbReference>
<dbReference type="Gene3D" id="2.20.230.10">
    <property type="entry name" value="Resuscitation-promoting factor rpfb"/>
    <property type="match status" value="1"/>
</dbReference>
<feature type="region of interest" description="Disordered" evidence="2">
    <location>
        <begin position="92"/>
        <end position="119"/>
    </location>
</feature>
<gene>
    <name evidence="4" type="ordered locus">Desmer_0038</name>
</gene>
<dbReference type="STRING" id="768704.Desmer_0038"/>
<dbReference type="Pfam" id="PF07501">
    <property type="entry name" value="G5"/>
    <property type="match status" value="1"/>
</dbReference>
<dbReference type="HOGENOM" id="CLU_942422_0_0_9"/>
<dbReference type="PROSITE" id="PS51109">
    <property type="entry name" value="G5"/>
    <property type="match status" value="1"/>
</dbReference>
<dbReference type="PANTHER" id="PTHR39160:SF4">
    <property type="entry name" value="RESUSCITATION-PROMOTING FACTOR RPFB"/>
    <property type="match status" value="1"/>
</dbReference>
<dbReference type="Pfam" id="PF06725">
    <property type="entry name" value="3D"/>
    <property type="match status" value="1"/>
</dbReference>